<evidence type="ECO:0000256" key="6">
    <source>
        <dbReference type="ARBA" id="ARBA00023136"/>
    </source>
</evidence>
<evidence type="ECO:0000256" key="5">
    <source>
        <dbReference type="ARBA" id="ARBA00022989"/>
    </source>
</evidence>
<keyword evidence="4 7" id="KW-0812">Transmembrane</keyword>
<dbReference type="EMBL" id="CP157762">
    <property type="protein sequence ID" value="XBP96445.1"/>
    <property type="molecule type" value="Genomic_DNA"/>
</dbReference>
<evidence type="ECO:0000256" key="7">
    <source>
        <dbReference type="SAM" id="Phobius"/>
    </source>
</evidence>
<feature type="transmembrane region" description="Helical" evidence="7">
    <location>
        <begin position="82"/>
        <end position="110"/>
    </location>
</feature>
<dbReference type="GO" id="GO:0005886">
    <property type="term" value="C:plasma membrane"/>
    <property type="evidence" value="ECO:0007669"/>
    <property type="project" value="UniProtKB-SubCell"/>
</dbReference>
<evidence type="ECO:0000313" key="8">
    <source>
        <dbReference type="EMBL" id="XBP96445.1"/>
    </source>
</evidence>
<feature type="transmembrane region" description="Helical" evidence="7">
    <location>
        <begin position="343"/>
        <end position="364"/>
    </location>
</feature>
<reference evidence="9" key="2">
    <citation type="submission" date="2024-06" db="EMBL/GenBank/DDBJ databases">
        <title>Micromonospora mangrovi CCTCC AA 2012012 genome sequences.</title>
        <authorList>
            <person name="Gao J."/>
        </authorList>
    </citation>
    <scope>NUCLEOTIDE SEQUENCE</scope>
    <source>
        <strain evidence="9">CCTCC AA 2012012</strain>
    </source>
</reference>
<dbReference type="EMBL" id="CP159342">
    <property type="protein sequence ID" value="XCH77150.1"/>
    <property type="molecule type" value="Genomic_DNA"/>
</dbReference>
<feature type="transmembrane region" description="Helical" evidence="7">
    <location>
        <begin position="399"/>
        <end position="421"/>
    </location>
</feature>
<evidence type="ECO:0000256" key="4">
    <source>
        <dbReference type="ARBA" id="ARBA00022692"/>
    </source>
</evidence>
<evidence type="ECO:0000256" key="1">
    <source>
        <dbReference type="ARBA" id="ARBA00004651"/>
    </source>
</evidence>
<dbReference type="PANTHER" id="PTHR30250:SF10">
    <property type="entry name" value="LIPOPOLYSACCHARIDE BIOSYNTHESIS PROTEIN WZXC"/>
    <property type="match status" value="1"/>
</dbReference>
<comment type="subcellular location">
    <subcellularLocation>
        <location evidence="1">Cell membrane</location>
        <topology evidence="1">Multi-pass membrane protein</topology>
    </subcellularLocation>
</comment>
<dbReference type="AlphaFoldDB" id="A0AAU8HL43"/>
<feature type="transmembrane region" description="Helical" evidence="7">
    <location>
        <begin position="47"/>
        <end position="70"/>
    </location>
</feature>
<proteinExistence type="inferred from homology"/>
<comment type="similarity">
    <text evidence="2">Belongs to the polysaccharide synthase family.</text>
</comment>
<name>A0AAU8HL43_9ACTN</name>
<evidence type="ECO:0000313" key="9">
    <source>
        <dbReference type="EMBL" id="XCH77150.1"/>
    </source>
</evidence>
<feature type="transmembrane region" description="Helical" evidence="7">
    <location>
        <begin position="263"/>
        <end position="285"/>
    </location>
</feature>
<sequence>MLPQALRARLTVSRRGLLSIILGTFCGQLLTLAVAPLLSRLYDPADFGLFTIASTLAATVSTVAALRYELAVPLPRAESDAYSLVFLGLFAAAGTAMLGTLAVALFGGWIAAVFDEPGLRPWLWAVPWISALMAAVVVLNQFAARNRRYSSIGRRNLFQASAMVAVQLAAGVAGLKSGGMILGYGAGQAAAAASLMRNGELGGVTARAGLARERLRDCAVTYRRFPLLLAPSGLLNILGGQLPVLLIAYWYGAEVAGWLGLTLRVLAMPAALIGAAVAQVYLAEFSRSARSDPDRAREIFRRGSRSLALAATLGGVAVLATGPQVFALVFGERWATSGSYAQALALSMATQFVAAPLSQTLIVLDRQGMQFAWDAGRVTVVSGAVALVAVAGWSDRAAVWAFGLTSALCYLLCWLAARYAVDVRARTASPRPPVSVGVPSAAG</sequence>
<accession>A0AAU8HL43</accession>
<dbReference type="Pfam" id="PF13440">
    <property type="entry name" value="Polysacc_synt_3"/>
    <property type="match status" value="1"/>
</dbReference>
<feature type="transmembrane region" description="Helical" evidence="7">
    <location>
        <begin position="371"/>
        <end position="393"/>
    </location>
</feature>
<gene>
    <name evidence="9" type="ORF">ABUL08_14010</name>
    <name evidence="8" type="ORF">VK199_13950</name>
</gene>
<dbReference type="RefSeq" id="WP_350938179.1">
    <property type="nucleotide sequence ID" value="NZ_CP157762.1"/>
</dbReference>
<dbReference type="InterPro" id="IPR050833">
    <property type="entry name" value="Poly_Biosynth_Transport"/>
</dbReference>
<evidence type="ECO:0000256" key="2">
    <source>
        <dbReference type="ARBA" id="ARBA00007430"/>
    </source>
</evidence>
<keyword evidence="6 7" id="KW-0472">Membrane</keyword>
<keyword evidence="5 7" id="KW-1133">Transmembrane helix</keyword>
<feature type="transmembrane region" description="Helical" evidence="7">
    <location>
        <begin position="306"/>
        <end position="331"/>
    </location>
</feature>
<feature type="transmembrane region" description="Helical" evidence="7">
    <location>
        <begin position="122"/>
        <end position="144"/>
    </location>
</feature>
<keyword evidence="3" id="KW-1003">Cell membrane</keyword>
<protein>
    <submittedName>
        <fullName evidence="9">Oligosaccharide flippase family protein</fullName>
    </submittedName>
</protein>
<organism evidence="9">
    <name type="scientific">Micromonospora sp. CCTCC AA 2012012</name>
    <dbReference type="NCBI Taxonomy" id="3111921"/>
    <lineage>
        <taxon>Bacteria</taxon>
        <taxon>Bacillati</taxon>
        <taxon>Actinomycetota</taxon>
        <taxon>Actinomycetes</taxon>
        <taxon>Micromonosporales</taxon>
        <taxon>Micromonosporaceae</taxon>
        <taxon>Micromonospora</taxon>
    </lineage>
</organism>
<feature type="transmembrane region" description="Helical" evidence="7">
    <location>
        <begin position="16"/>
        <end position="35"/>
    </location>
</feature>
<evidence type="ECO:0000256" key="3">
    <source>
        <dbReference type="ARBA" id="ARBA00022475"/>
    </source>
</evidence>
<feature type="transmembrane region" description="Helical" evidence="7">
    <location>
        <begin position="227"/>
        <end position="251"/>
    </location>
</feature>
<reference evidence="8" key="1">
    <citation type="submission" date="2024-01" db="EMBL/GenBank/DDBJ databases">
        <title>The genome sequence of Micromonospora mangrovi CCTCC AA 2012012.</title>
        <authorList>
            <person name="Gao J."/>
        </authorList>
    </citation>
    <scope>NUCLEOTIDE SEQUENCE</scope>
    <source>
        <strain evidence="8">CCTCC AA 2012012</strain>
    </source>
</reference>
<dbReference type="PANTHER" id="PTHR30250">
    <property type="entry name" value="PST FAMILY PREDICTED COLANIC ACID TRANSPORTER"/>
    <property type="match status" value="1"/>
</dbReference>